<organism evidence="1 2">
    <name type="scientific">Sphingoaurantiacus capsulatus</name>
    <dbReference type="NCBI Taxonomy" id="1771310"/>
    <lineage>
        <taxon>Bacteria</taxon>
        <taxon>Pseudomonadati</taxon>
        <taxon>Pseudomonadota</taxon>
        <taxon>Alphaproteobacteria</taxon>
        <taxon>Sphingomonadales</taxon>
        <taxon>Sphingosinicellaceae</taxon>
        <taxon>Sphingoaurantiacus</taxon>
    </lineage>
</organism>
<gene>
    <name evidence="1" type="ORF">ACFOMD_06605</name>
</gene>
<dbReference type="EMBL" id="JBHRXV010000004">
    <property type="protein sequence ID" value="MFC3712232.1"/>
    <property type="molecule type" value="Genomic_DNA"/>
</dbReference>
<accession>A0ABV7XAB6</accession>
<sequence length="236" mass="25783">MSAVAPSNAGRRLKWLHRIGYVTTAVFCAELVALAAVAGPEIYRIAALWAEQRRENRTREGPLPAGKALTQELALLPPLPSLGRDALRFGTHFSLSDKSYALSLALPANAPRASGEILRMSVNGDKPILLSAARFTMPRDAYRRMTQQLDEQTDNWNGKGYGGCLDGAATAFERVRGQKISSGVGLCVSHYTDLSRLIYRSIKPYAPCDALPEYDLWVESEDWAATCAGKRTAPTD</sequence>
<keyword evidence="2" id="KW-1185">Reference proteome</keyword>
<name>A0ABV7XAB6_9SPHN</name>
<protein>
    <submittedName>
        <fullName evidence="1">Uncharacterized protein</fullName>
    </submittedName>
</protein>
<dbReference type="RefSeq" id="WP_380858696.1">
    <property type="nucleotide sequence ID" value="NZ_JBHRXV010000004.1"/>
</dbReference>
<evidence type="ECO:0000313" key="2">
    <source>
        <dbReference type="Proteomes" id="UP001595615"/>
    </source>
</evidence>
<comment type="caution">
    <text evidence="1">The sequence shown here is derived from an EMBL/GenBank/DDBJ whole genome shotgun (WGS) entry which is preliminary data.</text>
</comment>
<dbReference type="Proteomes" id="UP001595615">
    <property type="component" value="Unassembled WGS sequence"/>
</dbReference>
<evidence type="ECO:0000313" key="1">
    <source>
        <dbReference type="EMBL" id="MFC3712232.1"/>
    </source>
</evidence>
<reference evidence="2" key="1">
    <citation type="journal article" date="2019" name="Int. J. Syst. Evol. Microbiol.">
        <title>The Global Catalogue of Microorganisms (GCM) 10K type strain sequencing project: providing services to taxonomists for standard genome sequencing and annotation.</title>
        <authorList>
            <consortium name="The Broad Institute Genomics Platform"/>
            <consortium name="The Broad Institute Genome Sequencing Center for Infectious Disease"/>
            <person name="Wu L."/>
            <person name="Ma J."/>
        </authorList>
    </citation>
    <scope>NUCLEOTIDE SEQUENCE [LARGE SCALE GENOMIC DNA]</scope>
    <source>
        <strain evidence="2">KCTC 42644</strain>
    </source>
</reference>
<proteinExistence type="predicted"/>